<dbReference type="NCBIfam" id="NF037970">
    <property type="entry name" value="vanZ_1"/>
    <property type="match status" value="1"/>
</dbReference>
<accession>A0A017RTG7</accession>
<dbReference type="Pfam" id="PF04892">
    <property type="entry name" value="VanZ"/>
    <property type="match status" value="1"/>
</dbReference>
<evidence type="ECO:0000313" key="3">
    <source>
        <dbReference type="Proteomes" id="UP000019681"/>
    </source>
</evidence>
<dbReference type="InterPro" id="IPR006976">
    <property type="entry name" value="VanZ-like"/>
</dbReference>
<name>A0A017RTG7_9CLOT</name>
<dbReference type="OrthoDB" id="291892at2"/>
<evidence type="ECO:0000313" key="2">
    <source>
        <dbReference type="EMBL" id="EYE87185.1"/>
    </source>
</evidence>
<evidence type="ECO:0000259" key="1">
    <source>
        <dbReference type="Pfam" id="PF04892"/>
    </source>
</evidence>
<gene>
    <name evidence="2" type="ORF">Q428_14755</name>
</gene>
<dbReference type="EMBL" id="AZQP01000102">
    <property type="protein sequence ID" value="EYE87185.1"/>
    <property type="molecule type" value="Genomic_DNA"/>
</dbReference>
<organism evidence="2 3">
    <name type="scientific">Fervidicella metallireducens AeB</name>
    <dbReference type="NCBI Taxonomy" id="1403537"/>
    <lineage>
        <taxon>Bacteria</taxon>
        <taxon>Bacillati</taxon>
        <taxon>Bacillota</taxon>
        <taxon>Clostridia</taxon>
        <taxon>Eubacteriales</taxon>
        <taxon>Clostridiaceae</taxon>
        <taxon>Fervidicella</taxon>
    </lineage>
</organism>
<reference evidence="2 3" key="1">
    <citation type="journal article" date="2014" name="Genome Announc.">
        <title>Draft Genome Sequence of Fervidicella metallireducens Strain AeBT, an Iron-Reducing Thermoanaerobe from the Great Artesian Basin.</title>
        <authorList>
            <person name="Patel B.K."/>
        </authorList>
    </citation>
    <scope>NUCLEOTIDE SEQUENCE [LARGE SCALE GENOMIC DNA]</scope>
    <source>
        <strain evidence="2 3">AeB</strain>
    </source>
</reference>
<dbReference type="InterPro" id="IPR016747">
    <property type="entry name" value="Phosphotransbutyrylase"/>
</dbReference>
<dbReference type="PROSITE" id="PS51257">
    <property type="entry name" value="PROKAR_LIPOPROTEIN"/>
    <property type="match status" value="1"/>
</dbReference>
<keyword evidence="3" id="KW-1185">Reference proteome</keyword>
<dbReference type="Proteomes" id="UP000019681">
    <property type="component" value="Unassembled WGS sequence"/>
</dbReference>
<dbReference type="PIRSF" id="PIRSF019083">
    <property type="entry name" value="UCP019083_VanZ"/>
    <property type="match status" value="1"/>
</dbReference>
<feature type="domain" description="VanZ-like" evidence="1">
    <location>
        <begin position="9"/>
        <end position="134"/>
    </location>
</feature>
<dbReference type="AlphaFoldDB" id="A0A017RTG7"/>
<proteinExistence type="predicted"/>
<dbReference type="RefSeq" id="WP_035381906.1">
    <property type="nucleotide sequence ID" value="NZ_AZQP01000102.1"/>
</dbReference>
<comment type="caution">
    <text evidence="2">The sequence shown here is derived from an EMBL/GenBank/DDBJ whole genome shotgun (WGS) entry which is preliminary data.</text>
</comment>
<protein>
    <submittedName>
        <fullName evidence="2">Phosphotransbutyrylase</fullName>
    </submittedName>
</protein>
<dbReference type="STRING" id="1403537.Q428_14755"/>
<sequence>MISKWLRKWAYVIIWMAIIFFFSCQNGEASSNNNKFIEQILLYFRIDLNSIFNGNGSYLIRKVAHFTEYFILYYFVFNALNKDVSFRKNLIISLIFTFLYACSDEFHQSFTPGRYPSFKDVMIDTGGGTFCMVIKYVRHTISLNKKKIYINS</sequence>